<accession>A0ABU6QCA2</accession>
<proteinExistence type="predicted"/>
<sequence length="106" mass="11747">MVLEQSNAMVATEPGCSYEEGTYCVLKGVILGMQSCLNEREEGNTVEVPPEIEDGETVKSGFNQHTTRSMETSGHAVEYKMSVNGKNETDNEWVLETIKESISLNR</sequence>
<keyword evidence="2" id="KW-1185">Reference proteome</keyword>
<dbReference type="Proteomes" id="UP001341840">
    <property type="component" value="Unassembled WGS sequence"/>
</dbReference>
<protein>
    <submittedName>
        <fullName evidence="1">Uncharacterized protein</fullName>
    </submittedName>
</protein>
<evidence type="ECO:0000313" key="1">
    <source>
        <dbReference type="EMBL" id="MED6109469.1"/>
    </source>
</evidence>
<comment type="caution">
    <text evidence="1">The sequence shown here is derived from an EMBL/GenBank/DDBJ whole genome shotgun (WGS) entry which is preliminary data.</text>
</comment>
<dbReference type="EMBL" id="JASCZI010000156">
    <property type="protein sequence ID" value="MED6109469.1"/>
    <property type="molecule type" value="Genomic_DNA"/>
</dbReference>
<organism evidence="1 2">
    <name type="scientific">Stylosanthes scabra</name>
    <dbReference type="NCBI Taxonomy" id="79078"/>
    <lineage>
        <taxon>Eukaryota</taxon>
        <taxon>Viridiplantae</taxon>
        <taxon>Streptophyta</taxon>
        <taxon>Embryophyta</taxon>
        <taxon>Tracheophyta</taxon>
        <taxon>Spermatophyta</taxon>
        <taxon>Magnoliopsida</taxon>
        <taxon>eudicotyledons</taxon>
        <taxon>Gunneridae</taxon>
        <taxon>Pentapetalae</taxon>
        <taxon>rosids</taxon>
        <taxon>fabids</taxon>
        <taxon>Fabales</taxon>
        <taxon>Fabaceae</taxon>
        <taxon>Papilionoideae</taxon>
        <taxon>50 kb inversion clade</taxon>
        <taxon>dalbergioids sensu lato</taxon>
        <taxon>Dalbergieae</taxon>
        <taxon>Pterocarpus clade</taxon>
        <taxon>Stylosanthes</taxon>
    </lineage>
</organism>
<reference evidence="1 2" key="1">
    <citation type="journal article" date="2023" name="Plants (Basel)">
        <title>Bridging the Gap: Combining Genomics and Transcriptomics Approaches to Understand Stylosanthes scabra, an Orphan Legume from the Brazilian Caatinga.</title>
        <authorList>
            <person name="Ferreira-Neto J.R.C."/>
            <person name="da Silva M.D."/>
            <person name="Binneck E."/>
            <person name="de Melo N.F."/>
            <person name="da Silva R.H."/>
            <person name="de Melo A.L.T.M."/>
            <person name="Pandolfi V."/>
            <person name="Bustamante F.O."/>
            <person name="Brasileiro-Vidal A.C."/>
            <person name="Benko-Iseppon A.M."/>
        </authorList>
    </citation>
    <scope>NUCLEOTIDE SEQUENCE [LARGE SCALE GENOMIC DNA]</scope>
    <source>
        <tissue evidence="1">Leaves</tissue>
    </source>
</reference>
<evidence type="ECO:0000313" key="2">
    <source>
        <dbReference type="Proteomes" id="UP001341840"/>
    </source>
</evidence>
<name>A0ABU6QCA2_9FABA</name>
<gene>
    <name evidence="1" type="ORF">PIB30_033949</name>
</gene>